<dbReference type="AlphaFoldDB" id="A0AAD8J026"/>
<keyword evidence="1" id="KW-0539">Nucleus</keyword>
<dbReference type="PANTHER" id="PTHR16140:SF0">
    <property type="entry name" value="NON-STRUCTURAL MAINTENANCE OF CHROMOSOMES ELEMENT 4"/>
    <property type="match status" value="1"/>
</dbReference>
<protein>
    <recommendedName>
        <fullName evidence="1">Non-structural maintenance of chromosomes element 4</fullName>
    </recommendedName>
</protein>
<accession>A0AAD8J026</accession>
<dbReference type="SUPFAM" id="SSF81665">
    <property type="entry name" value="Calcium ATPase, transmembrane domain M"/>
    <property type="match status" value="1"/>
</dbReference>
<reference evidence="3" key="2">
    <citation type="submission" date="2023-05" db="EMBL/GenBank/DDBJ databases">
        <authorList>
            <person name="Schelkunov M.I."/>
        </authorList>
    </citation>
    <scope>NUCLEOTIDE SEQUENCE</scope>
    <source>
        <strain evidence="3">Hsosn_3</strain>
        <tissue evidence="3">Leaf</tissue>
    </source>
</reference>
<keyword evidence="1" id="KW-0233">DNA recombination</keyword>
<dbReference type="EMBL" id="JAUIZM010000003">
    <property type="protein sequence ID" value="KAK1394123.1"/>
    <property type="molecule type" value="Genomic_DNA"/>
</dbReference>
<keyword evidence="4" id="KW-1185">Reference proteome</keyword>
<comment type="subcellular location">
    <subcellularLocation>
        <location evidence="1">Nucleus</location>
    </subcellularLocation>
</comment>
<evidence type="ECO:0000313" key="3">
    <source>
        <dbReference type="EMBL" id="KAK1394123.1"/>
    </source>
</evidence>
<dbReference type="GO" id="GO:0030915">
    <property type="term" value="C:Smc5-Smc6 complex"/>
    <property type="evidence" value="ECO:0007669"/>
    <property type="project" value="UniProtKB-UniRule"/>
</dbReference>
<dbReference type="InterPro" id="IPR006068">
    <property type="entry name" value="ATPase_P-typ_cation-transptr_C"/>
</dbReference>
<comment type="caution">
    <text evidence="3">The sequence shown here is derived from an EMBL/GenBank/DDBJ whole genome shotgun (WGS) entry which is preliminary data.</text>
</comment>
<dbReference type="Proteomes" id="UP001237642">
    <property type="component" value="Unassembled WGS sequence"/>
</dbReference>
<evidence type="ECO:0000256" key="1">
    <source>
        <dbReference type="RuleBase" id="RU365071"/>
    </source>
</evidence>
<dbReference type="Pfam" id="PF00689">
    <property type="entry name" value="Cation_ATPase_C"/>
    <property type="match status" value="1"/>
</dbReference>
<dbReference type="GO" id="GO:0006310">
    <property type="term" value="P:DNA recombination"/>
    <property type="evidence" value="ECO:0007669"/>
    <property type="project" value="UniProtKB-UniRule"/>
</dbReference>
<sequence>MQRAKDALTNLSPGAAASVCLFNWLCSFGCTQKESRELEEFASKASFTITSSSTSSSLVPSSKASSNITSELKVQLLWVNLVTNGLPATAIGFNKQDSDVMKVKPRKEVGAVAIKTFETALGLVNLKVGLATLGIGVGRAEITIDEKGCHIVSPNNVPAANVVASGEVFYSHFIFRFDFKDWKVLKNEETLAFFTLIFIIVDVC</sequence>
<comment type="similarity">
    <text evidence="1">Belongs to the NSE4 family.</text>
</comment>
<name>A0AAD8J026_9APIA</name>
<evidence type="ECO:0000259" key="2">
    <source>
        <dbReference type="Pfam" id="PF00689"/>
    </source>
</evidence>
<dbReference type="Gene3D" id="1.20.1110.10">
    <property type="entry name" value="Calcium-transporting ATPase, transmembrane domain"/>
    <property type="match status" value="1"/>
</dbReference>
<keyword evidence="1" id="KW-0234">DNA repair</keyword>
<dbReference type="InterPro" id="IPR027786">
    <property type="entry name" value="Nse4/EID"/>
</dbReference>
<proteinExistence type="inferred from homology"/>
<feature type="domain" description="Cation-transporting P-type ATPase C-terminal" evidence="2">
    <location>
        <begin position="74"/>
        <end position="198"/>
    </location>
</feature>
<comment type="subunit">
    <text evidence="1">Component of the SMC5-SMC6 complex.</text>
</comment>
<dbReference type="GO" id="GO:0006281">
    <property type="term" value="P:DNA repair"/>
    <property type="evidence" value="ECO:0007669"/>
    <property type="project" value="UniProtKB-UniRule"/>
</dbReference>
<evidence type="ECO:0000313" key="4">
    <source>
        <dbReference type="Proteomes" id="UP001237642"/>
    </source>
</evidence>
<keyword evidence="1" id="KW-0227">DNA damage</keyword>
<dbReference type="GO" id="GO:0005634">
    <property type="term" value="C:nucleus"/>
    <property type="evidence" value="ECO:0007669"/>
    <property type="project" value="UniProtKB-SubCell"/>
</dbReference>
<gene>
    <name evidence="3" type="ORF">POM88_013179</name>
</gene>
<reference evidence="3" key="1">
    <citation type="submission" date="2023-02" db="EMBL/GenBank/DDBJ databases">
        <title>Genome of toxic invasive species Heracleum sosnowskyi carries increased number of genes despite the absence of recent whole-genome duplications.</title>
        <authorList>
            <person name="Schelkunov M."/>
            <person name="Shtratnikova V."/>
            <person name="Makarenko M."/>
            <person name="Klepikova A."/>
            <person name="Omelchenko D."/>
            <person name="Novikova G."/>
            <person name="Obukhova E."/>
            <person name="Bogdanov V."/>
            <person name="Penin A."/>
            <person name="Logacheva M."/>
        </authorList>
    </citation>
    <scope>NUCLEOTIDE SEQUENCE</scope>
    <source>
        <strain evidence="3">Hsosn_3</strain>
        <tissue evidence="3">Leaf</tissue>
    </source>
</reference>
<dbReference type="PANTHER" id="PTHR16140">
    <property type="entry name" value="NON-STRUCTURAL MAINTENANCE OF CHROMOSOMES ELEMENT 4"/>
    <property type="match status" value="1"/>
</dbReference>
<organism evidence="3 4">
    <name type="scientific">Heracleum sosnowskyi</name>
    <dbReference type="NCBI Taxonomy" id="360622"/>
    <lineage>
        <taxon>Eukaryota</taxon>
        <taxon>Viridiplantae</taxon>
        <taxon>Streptophyta</taxon>
        <taxon>Embryophyta</taxon>
        <taxon>Tracheophyta</taxon>
        <taxon>Spermatophyta</taxon>
        <taxon>Magnoliopsida</taxon>
        <taxon>eudicotyledons</taxon>
        <taxon>Gunneridae</taxon>
        <taxon>Pentapetalae</taxon>
        <taxon>asterids</taxon>
        <taxon>campanulids</taxon>
        <taxon>Apiales</taxon>
        <taxon>Apiaceae</taxon>
        <taxon>Apioideae</taxon>
        <taxon>apioid superclade</taxon>
        <taxon>Tordylieae</taxon>
        <taxon>Tordyliinae</taxon>
        <taxon>Heracleum</taxon>
    </lineage>
</organism>
<comment type="function">
    <text evidence="1">Component of the SMC5-SMC6 complex, that promotes sister chromatid alignment after DNA damage and facilitates double-stranded DNA breaks (DSBs) repair via homologous recombination between sister chromatids.</text>
</comment>
<dbReference type="InterPro" id="IPR023298">
    <property type="entry name" value="ATPase_P-typ_TM_dom_sf"/>
</dbReference>